<dbReference type="AlphaFoldDB" id="A0A7W9W7V3"/>
<dbReference type="RefSeq" id="WP_184198474.1">
    <property type="nucleotide sequence ID" value="NZ_JACHGW010000003.1"/>
</dbReference>
<dbReference type="Proteomes" id="UP000520814">
    <property type="component" value="Unassembled WGS sequence"/>
</dbReference>
<name>A0A7W9W7V3_ARMRO</name>
<evidence type="ECO:0000313" key="2">
    <source>
        <dbReference type="Proteomes" id="UP000520814"/>
    </source>
</evidence>
<sequence length="529" mass="56911">MAARQSPSNVATVLWRQVLELLPTLGLPSNAPALRELPLLVRANLALQPKPSPEVAKYLKEAGEFVGKSSNGLIWVVEALVEADELTTALRLGLGADAPVDQVETVGIVARKQREKGDLEGVVKTIRLLKDTEQRDDAAIIALSQVVPLTTPQAIAQQRQLAALLPPYYQSRLLFEIAEAQAESNDLHGARRTTESIADPSIRDWAQSCITLALVRRGDLVGLEKQIQTIADKDSRTVHLVHAHINARNPYEARRLALGMTKSTLREDMIASVLAALAAVGDLTSARQLLEYLPETPANPWSNKKSQGLSQIALAQAKADALTEARKTANAIASVEVRSRTLSQIAALQCEAGDRAGAQQTAEAIPHPSWRASALVDVAKARAALHEDPRPLLALAHQAASGDTSLAGLAVVEATLGELARAKQTCDEIKSPQERSTTLLQIAKVQEAAQDREGAHATLTRAMEQVRSFSPNSYQARQVLLSVVEHLARCGDIDGLQIVLAGVPTPVDRLTLRCHGILAAKTPTETERS</sequence>
<evidence type="ECO:0008006" key="3">
    <source>
        <dbReference type="Google" id="ProtNLM"/>
    </source>
</evidence>
<keyword evidence="2" id="KW-1185">Reference proteome</keyword>
<reference evidence="1 2" key="1">
    <citation type="submission" date="2020-08" db="EMBL/GenBank/DDBJ databases">
        <title>Genomic Encyclopedia of Type Strains, Phase IV (KMG-IV): sequencing the most valuable type-strain genomes for metagenomic binning, comparative biology and taxonomic classification.</title>
        <authorList>
            <person name="Goeker M."/>
        </authorList>
    </citation>
    <scope>NUCLEOTIDE SEQUENCE [LARGE SCALE GENOMIC DNA]</scope>
    <source>
        <strain evidence="1 2">DSM 23562</strain>
    </source>
</reference>
<dbReference type="InterPro" id="IPR011990">
    <property type="entry name" value="TPR-like_helical_dom_sf"/>
</dbReference>
<proteinExistence type="predicted"/>
<gene>
    <name evidence="1" type="ORF">HNQ39_003275</name>
</gene>
<comment type="caution">
    <text evidence="1">The sequence shown here is derived from an EMBL/GenBank/DDBJ whole genome shotgun (WGS) entry which is preliminary data.</text>
</comment>
<dbReference type="Gene3D" id="1.25.40.10">
    <property type="entry name" value="Tetratricopeptide repeat domain"/>
    <property type="match status" value="1"/>
</dbReference>
<protein>
    <recommendedName>
        <fullName evidence="3">Tetratricopeptide repeat protein</fullName>
    </recommendedName>
</protein>
<accession>A0A7W9W7V3</accession>
<organism evidence="1 2">
    <name type="scientific">Armatimonas rosea</name>
    <dbReference type="NCBI Taxonomy" id="685828"/>
    <lineage>
        <taxon>Bacteria</taxon>
        <taxon>Bacillati</taxon>
        <taxon>Armatimonadota</taxon>
        <taxon>Armatimonadia</taxon>
        <taxon>Armatimonadales</taxon>
        <taxon>Armatimonadaceae</taxon>
        <taxon>Armatimonas</taxon>
    </lineage>
</organism>
<evidence type="ECO:0000313" key="1">
    <source>
        <dbReference type="EMBL" id="MBB6051465.1"/>
    </source>
</evidence>
<dbReference type="EMBL" id="JACHGW010000003">
    <property type="protein sequence ID" value="MBB6051465.1"/>
    <property type="molecule type" value="Genomic_DNA"/>
</dbReference>